<keyword evidence="3" id="KW-1185">Reference proteome</keyword>
<name>A0ABR8YQQ5_9CLOT</name>
<evidence type="ECO:0000313" key="2">
    <source>
        <dbReference type="EMBL" id="MBD8046551.1"/>
    </source>
</evidence>
<dbReference type="InterPro" id="IPR025711">
    <property type="entry name" value="PepSY"/>
</dbReference>
<dbReference type="EMBL" id="JACSQB010000040">
    <property type="protein sequence ID" value="MBD8046551.1"/>
    <property type="molecule type" value="Genomic_DNA"/>
</dbReference>
<gene>
    <name evidence="2" type="ORF">H9637_05765</name>
</gene>
<reference evidence="2 3" key="1">
    <citation type="submission" date="2020-08" db="EMBL/GenBank/DDBJ databases">
        <title>A Genomic Blueprint of the Chicken Gut Microbiome.</title>
        <authorList>
            <person name="Gilroy R."/>
            <person name="Ravi A."/>
            <person name="Getino M."/>
            <person name="Pursley I."/>
            <person name="Horton D.L."/>
            <person name="Alikhan N.-F."/>
            <person name="Baker D."/>
            <person name="Gharbi K."/>
            <person name="Hall N."/>
            <person name="Watson M."/>
            <person name="Adriaenssens E.M."/>
            <person name="Foster-Nyarko E."/>
            <person name="Jarju S."/>
            <person name="Secka A."/>
            <person name="Antonio M."/>
            <person name="Oren A."/>
            <person name="Chaudhuri R."/>
            <person name="La Ragione R.M."/>
            <person name="Hildebrand F."/>
            <person name="Pallen M.J."/>
        </authorList>
    </citation>
    <scope>NUCLEOTIDE SEQUENCE [LARGE SCALE GENOMIC DNA]</scope>
    <source>
        <strain evidence="2 3">N37</strain>
    </source>
</reference>
<accession>A0ABR8YQQ5</accession>
<proteinExistence type="predicted"/>
<evidence type="ECO:0000313" key="3">
    <source>
        <dbReference type="Proteomes" id="UP000627166"/>
    </source>
</evidence>
<protein>
    <submittedName>
        <fullName evidence="2">PepSY domain-containing protein</fullName>
    </submittedName>
</protein>
<evidence type="ECO:0000259" key="1">
    <source>
        <dbReference type="Pfam" id="PF03413"/>
    </source>
</evidence>
<feature type="domain" description="PepSY" evidence="1">
    <location>
        <begin position="17"/>
        <end position="74"/>
    </location>
</feature>
<dbReference type="Pfam" id="PF03413">
    <property type="entry name" value="PepSY"/>
    <property type="match status" value="1"/>
</dbReference>
<dbReference type="Gene3D" id="3.10.450.40">
    <property type="match status" value="1"/>
</dbReference>
<comment type="caution">
    <text evidence="2">The sequence shown here is derived from an EMBL/GenBank/DDBJ whole genome shotgun (WGS) entry which is preliminary data.</text>
</comment>
<organism evidence="2 3">
    <name type="scientific">Clostridium faecium</name>
    <dbReference type="NCBI Taxonomy" id="2762223"/>
    <lineage>
        <taxon>Bacteria</taxon>
        <taxon>Bacillati</taxon>
        <taxon>Bacillota</taxon>
        <taxon>Clostridia</taxon>
        <taxon>Eubacteriales</taxon>
        <taxon>Clostridiaceae</taxon>
        <taxon>Clostridium</taxon>
    </lineage>
</organism>
<dbReference type="RefSeq" id="WP_191739524.1">
    <property type="nucleotide sequence ID" value="NZ_JACSQB010000040.1"/>
</dbReference>
<dbReference type="Proteomes" id="UP000627166">
    <property type="component" value="Unassembled WGS sequence"/>
</dbReference>
<sequence>MDDFKYKLWDDYWRTYRISPEEAIEIALQQIHYQISNIQLAIENNQLVYKIDIRTPLGMYKVKVDTITGKAIEVNEILY</sequence>